<evidence type="ECO:0000313" key="6">
    <source>
        <dbReference type="Proteomes" id="UP000194318"/>
    </source>
</evidence>
<dbReference type="Proteomes" id="UP000731519">
    <property type="component" value="Unassembled WGS sequence"/>
</dbReference>
<evidence type="ECO:0000256" key="2">
    <source>
        <dbReference type="ARBA" id="ARBA00030238"/>
    </source>
</evidence>
<protein>
    <recommendedName>
        <fullName evidence="2">1,4-alpha-D-glucan glucanohydrolase</fullName>
    </recommendedName>
</protein>
<dbReference type="AlphaFoldDB" id="A0A1Y2NMW5"/>
<dbReference type="InterPro" id="IPR031319">
    <property type="entry name" value="A-amylase_C"/>
</dbReference>
<comment type="similarity">
    <text evidence="1">Belongs to the glycosyl hydrolase 13 family.</text>
</comment>
<dbReference type="EMBL" id="ASYR01000006">
    <property type="protein sequence ID" value="KAF0650801.1"/>
    <property type="molecule type" value="Genomic_DNA"/>
</dbReference>
<reference evidence="4 7" key="1">
    <citation type="submission" date="2013-05" db="EMBL/GenBank/DDBJ databases">
        <title>Genome Sequence of Streptomyces fradiae.</title>
        <authorList>
            <person name="Kirby R."/>
        </authorList>
    </citation>
    <scope>NUCLEOTIDE SEQUENCE [LARGE SCALE GENOMIC DNA]</scope>
    <source>
        <strain evidence="4 7">ATCC 10745</strain>
    </source>
</reference>
<reference evidence="5 6" key="2">
    <citation type="submission" date="2016-09" db="EMBL/GenBank/DDBJ databases">
        <title>Streptomyces fradiae DSM40063, a candidate organism with high potential of specific P450 cytochromes.</title>
        <authorList>
            <person name="Grumaz C."/>
            <person name="Vainshtein Y."/>
            <person name="Kirstahler P."/>
            <person name="Sohn K."/>
        </authorList>
    </citation>
    <scope>NUCLEOTIDE SEQUENCE [LARGE SCALE GENOMIC DNA]</scope>
    <source>
        <strain evidence="5 6">DSM 40063</strain>
    </source>
</reference>
<evidence type="ECO:0000313" key="7">
    <source>
        <dbReference type="Proteomes" id="UP000731519"/>
    </source>
</evidence>
<dbReference type="InterPro" id="IPR013780">
    <property type="entry name" value="Glyco_hydro_b"/>
</dbReference>
<dbReference type="Pfam" id="PF02806">
    <property type="entry name" value="Alpha-amylase_C"/>
    <property type="match status" value="1"/>
</dbReference>
<keyword evidence="7" id="KW-1185">Reference proteome</keyword>
<dbReference type="EMBL" id="MIFZ01000343">
    <property type="protein sequence ID" value="OSY48845.1"/>
    <property type="molecule type" value="Genomic_DNA"/>
</dbReference>
<evidence type="ECO:0000259" key="3">
    <source>
        <dbReference type="SMART" id="SM00632"/>
    </source>
</evidence>
<sequence length="84" mass="8367">MINRGSGSLHRTFQTSLPAGTYCDVQSGRPVTVDGAGRFTANLGADTALALHTGATSCTGPRPGDGTGASFHVDAATAWASGST</sequence>
<keyword evidence="5" id="KW-0378">Hydrolase</keyword>
<evidence type="ECO:0000313" key="5">
    <source>
        <dbReference type="EMBL" id="OSY48845.1"/>
    </source>
</evidence>
<feature type="domain" description="Alpha-amylase C-terminal" evidence="3">
    <location>
        <begin position="2"/>
        <end position="56"/>
    </location>
</feature>
<name>A0A1Y2NMW5_STRFR</name>
<gene>
    <name evidence="5" type="primary">aml_4</name>
    <name evidence="5" type="ORF">BG846_05575</name>
    <name evidence="4" type="ORF">K701_05335</name>
</gene>
<dbReference type="GO" id="GO:0005975">
    <property type="term" value="P:carbohydrate metabolic process"/>
    <property type="evidence" value="ECO:0007669"/>
    <property type="project" value="InterPro"/>
</dbReference>
<dbReference type="Gene3D" id="2.60.40.1180">
    <property type="entry name" value="Golgi alpha-mannosidase II"/>
    <property type="match status" value="1"/>
</dbReference>
<dbReference type="GO" id="GO:0043169">
    <property type="term" value="F:cation binding"/>
    <property type="evidence" value="ECO:0007669"/>
    <property type="project" value="InterPro"/>
</dbReference>
<comment type="caution">
    <text evidence="5">The sequence shown here is derived from an EMBL/GenBank/DDBJ whole genome shotgun (WGS) entry which is preliminary data.</text>
</comment>
<dbReference type="GO" id="GO:0016798">
    <property type="term" value="F:hydrolase activity, acting on glycosyl bonds"/>
    <property type="evidence" value="ECO:0007669"/>
    <property type="project" value="UniProtKB-KW"/>
</dbReference>
<dbReference type="Proteomes" id="UP000194318">
    <property type="component" value="Unassembled WGS sequence"/>
</dbReference>
<proteinExistence type="inferred from homology"/>
<dbReference type="SMART" id="SM00632">
    <property type="entry name" value="Aamy_C"/>
    <property type="match status" value="1"/>
</dbReference>
<evidence type="ECO:0000256" key="1">
    <source>
        <dbReference type="ARBA" id="ARBA00008061"/>
    </source>
</evidence>
<keyword evidence="5" id="KW-0326">Glycosidase</keyword>
<accession>A0A1Y2NMW5</accession>
<evidence type="ECO:0000313" key="4">
    <source>
        <dbReference type="EMBL" id="KAF0650801.1"/>
    </source>
</evidence>
<dbReference type="InterPro" id="IPR006048">
    <property type="entry name" value="A-amylase/branching_C"/>
</dbReference>
<dbReference type="SUPFAM" id="SSF51011">
    <property type="entry name" value="Glycosyl hydrolase domain"/>
    <property type="match status" value="1"/>
</dbReference>
<organism evidence="5 6">
    <name type="scientific">Streptomyces fradiae ATCC 10745 = DSM 40063</name>
    <dbReference type="NCBI Taxonomy" id="1319510"/>
    <lineage>
        <taxon>Bacteria</taxon>
        <taxon>Bacillati</taxon>
        <taxon>Actinomycetota</taxon>
        <taxon>Actinomycetes</taxon>
        <taxon>Kitasatosporales</taxon>
        <taxon>Streptomycetaceae</taxon>
        <taxon>Streptomyces</taxon>
    </lineage>
</organism>